<dbReference type="HOGENOM" id="CLU_178976_0_0_1"/>
<dbReference type="AlphaFoldDB" id="A0A059F4M2"/>
<dbReference type="EMBL" id="KK365131">
    <property type="protein sequence ID" value="KCZ82233.1"/>
    <property type="molecule type" value="Genomic_DNA"/>
</dbReference>
<evidence type="ECO:0000313" key="2">
    <source>
        <dbReference type="EMBL" id="KCZ82233.1"/>
    </source>
</evidence>
<proteinExistence type="predicted"/>
<keyword evidence="1" id="KW-0812">Transmembrane</keyword>
<feature type="transmembrane region" description="Helical" evidence="1">
    <location>
        <begin position="79"/>
        <end position="99"/>
    </location>
</feature>
<feature type="transmembrane region" description="Helical" evidence="1">
    <location>
        <begin position="23"/>
        <end position="41"/>
    </location>
</feature>
<keyword evidence="3" id="KW-1185">Reference proteome</keyword>
<evidence type="ECO:0000256" key="1">
    <source>
        <dbReference type="SAM" id="Phobius"/>
    </source>
</evidence>
<reference evidence="2 3" key="2">
    <citation type="submission" date="2014-03" db="EMBL/GenBank/DDBJ databases">
        <title>The Genome Sequence of Anncaliia algerae insect isolate PRA339.</title>
        <authorList>
            <consortium name="The Broad Institute Genome Sequencing Platform"/>
            <consortium name="The Broad Institute Genome Sequencing Center for Infectious Disease"/>
            <person name="Cuomo C."/>
            <person name="Becnel J."/>
            <person name="Sanscrainte N."/>
            <person name="Walker B."/>
            <person name="Young S.K."/>
            <person name="Zeng Q."/>
            <person name="Gargeya S."/>
            <person name="Fitzgerald M."/>
            <person name="Haas B."/>
            <person name="Abouelleil A."/>
            <person name="Alvarado L."/>
            <person name="Arachchi H.M."/>
            <person name="Berlin A.M."/>
            <person name="Chapman S.B."/>
            <person name="Dewar J."/>
            <person name="Goldberg J."/>
            <person name="Griggs A."/>
            <person name="Gujja S."/>
            <person name="Hansen M."/>
            <person name="Howarth C."/>
            <person name="Imamovic A."/>
            <person name="Larimer J."/>
            <person name="McCowan C."/>
            <person name="Murphy C."/>
            <person name="Neiman D."/>
            <person name="Pearson M."/>
            <person name="Priest M."/>
            <person name="Roberts A."/>
            <person name="Saif S."/>
            <person name="Shea T."/>
            <person name="Sisk P."/>
            <person name="Sykes S."/>
            <person name="Wortman J."/>
            <person name="Nusbaum C."/>
            <person name="Birren B."/>
        </authorList>
    </citation>
    <scope>NUCLEOTIDE SEQUENCE [LARGE SCALE GENOMIC DNA]</scope>
    <source>
        <strain evidence="2 3">PRA339</strain>
    </source>
</reference>
<keyword evidence="1" id="KW-0472">Membrane</keyword>
<evidence type="ECO:0000313" key="3">
    <source>
        <dbReference type="Proteomes" id="UP000030655"/>
    </source>
</evidence>
<keyword evidence="1" id="KW-1133">Transmembrane helix</keyword>
<dbReference type="Proteomes" id="UP000030655">
    <property type="component" value="Unassembled WGS sequence"/>
</dbReference>
<accession>A0A059F4M2</accession>
<gene>
    <name evidence="2" type="ORF">H312_00256</name>
</gene>
<organism evidence="2 3">
    <name type="scientific">Anncaliia algerae PRA339</name>
    <dbReference type="NCBI Taxonomy" id="1288291"/>
    <lineage>
        <taxon>Eukaryota</taxon>
        <taxon>Fungi</taxon>
        <taxon>Fungi incertae sedis</taxon>
        <taxon>Microsporidia</taxon>
        <taxon>Tubulinosematoidea</taxon>
        <taxon>Tubulinosematidae</taxon>
        <taxon>Anncaliia</taxon>
    </lineage>
</organism>
<evidence type="ECO:0008006" key="4">
    <source>
        <dbReference type="Google" id="ProtNLM"/>
    </source>
</evidence>
<name>A0A059F4M2_9MICR</name>
<dbReference type="OrthoDB" id="2192716at2759"/>
<reference evidence="3" key="1">
    <citation type="submission" date="2013-02" db="EMBL/GenBank/DDBJ databases">
        <authorList>
            <consortium name="The Broad Institute Genome Sequencing Platform"/>
            <person name="Cuomo C."/>
            <person name="Becnel J."/>
            <person name="Sanscrainte N."/>
            <person name="Walker B."/>
            <person name="Young S.K."/>
            <person name="Zeng Q."/>
            <person name="Gargeya S."/>
            <person name="Fitzgerald M."/>
            <person name="Haas B."/>
            <person name="Abouelleil A."/>
            <person name="Alvarado L."/>
            <person name="Arachchi H.M."/>
            <person name="Berlin A.M."/>
            <person name="Chapman S.B."/>
            <person name="Dewar J."/>
            <person name="Goldberg J."/>
            <person name="Griggs A."/>
            <person name="Gujja S."/>
            <person name="Hansen M."/>
            <person name="Howarth C."/>
            <person name="Imamovic A."/>
            <person name="Larimer J."/>
            <person name="McCowan C."/>
            <person name="Murphy C."/>
            <person name="Neiman D."/>
            <person name="Pearson M."/>
            <person name="Priest M."/>
            <person name="Roberts A."/>
            <person name="Saif S."/>
            <person name="Shea T."/>
            <person name="Sisk P."/>
            <person name="Sykes S."/>
            <person name="Wortman J."/>
            <person name="Nusbaum C."/>
            <person name="Birren B."/>
        </authorList>
    </citation>
    <scope>NUCLEOTIDE SEQUENCE [LARGE SCALE GENOMIC DNA]</scope>
    <source>
        <strain evidence="3">PRA339</strain>
    </source>
</reference>
<dbReference type="VEuPathDB" id="MicrosporidiaDB:H312_00256"/>
<sequence length="104" mass="12222">MAGEQVVYAERPEKTLKWTGTKILIALLLFILSFTCIVLGLKPLIEGDNDLKAFVNILFVVFHFFYMFSFTAVKKTTHFFFWSLSFFMIDGMTLVFLFYDEIFF</sequence>
<protein>
    <recommendedName>
        <fullName evidence="4">Leptin receptor</fullName>
    </recommendedName>
</protein>
<feature type="transmembrane region" description="Helical" evidence="1">
    <location>
        <begin position="53"/>
        <end position="73"/>
    </location>
</feature>